<dbReference type="Proteomes" id="UP001157961">
    <property type="component" value="Unassembled WGS sequence"/>
</dbReference>
<evidence type="ECO:0000256" key="1">
    <source>
        <dbReference type="ARBA" id="ARBA00023012"/>
    </source>
</evidence>
<dbReference type="InterPro" id="IPR008207">
    <property type="entry name" value="Sig_transdc_His_kin_Hpt_dom"/>
</dbReference>
<organism evidence="4 5">
    <name type="scientific">Shimia sagamensis</name>
    <dbReference type="NCBI Taxonomy" id="1566352"/>
    <lineage>
        <taxon>Bacteria</taxon>
        <taxon>Pseudomonadati</taxon>
        <taxon>Pseudomonadota</taxon>
        <taxon>Alphaproteobacteria</taxon>
        <taxon>Rhodobacterales</taxon>
        <taxon>Roseobacteraceae</taxon>
    </lineage>
</organism>
<comment type="caution">
    <text evidence="4">The sequence shown here is derived from an EMBL/GenBank/DDBJ whole genome shotgun (WGS) entry which is preliminary data.</text>
</comment>
<keyword evidence="2" id="KW-0597">Phosphoprotein</keyword>
<reference evidence="4 5" key="1">
    <citation type="submission" date="2017-05" db="EMBL/GenBank/DDBJ databases">
        <authorList>
            <person name="Varghese N."/>
            <person name="Submissions S."/>
        </authorList>
    </citation>
    <scope>NUCLEOTIDE SEQUENCE [LARGE SCALE GENOMIC DNA]</scope>
    <source>
        <strain evidence="4 5">DSM 29734</strain>
    </source>
</reference>
<name>A0ABY1NQF6_9RHOB</name>
<dbReference type="Pfam" id="PF01627">
    <property type="entry name" value="Hpt"/>
    <property type="match status" value="1"/>
</dbReference>
<evidence type="ECO:0000313" key="4">
    <source>
        <dbReference type="EMBL" id="SMP14565.1"/>
    </source>
</evidence>
<dbReference type="RefSeq" id="WP_283425413.1">
    <property type="nucleotide sequence ID" value="NZ_FXTY01000002.1"/>
</dbReference>
<feature type="modified residue" description="Phosphohistidine" evidence="2">
    <location>
        <position position="53"/>
    </location>
</feature>
<evidence type="ECO:0000313" key="5">
    <source>
        <dbReference type="Proteomes" id="UP001157961"/>
    </source>
</evidence>
<keyword evidence="5" id="KW-1185">Reference proteome</keyword>
<dbReference type="InterPro" id="IPR036641">
    <property type="entry name" value="HPT_dom_sf"/>
</dbReference>
<accession>A0ABY1NQF6</accession>
<dbReference type="SUPFAM" id="SSF47226">
    <property type="entry name" value="Histidine-containing phosphotransfer domain, HPT domain"/>
    <property type="match status" value="1"/>
</dbReference>
<feature type="domain" description="HPt" evidence="3">
    <location>
        <begin position="6"/>
        <end position="108"/>
    </location>
</feature>
<evidence type="ECO:0000256" key="2">
    <source>
        <dbReference type="PROSITE-ProRule" id="PRU00110"/>
    </source>
</evidence>
<gene>
    <name evidence="4" type="ORF">SAMN06265373_102695</name>
</gene>
<proteinExistence type="predicted"/>
<dbReference type="PROSITE" id="PS50894">
    <property type="entry name" value="HPT"/>
    <property type="match status" value="1"/>
</dbReference>
<dbReference type="EMBL" id="FXTY01000002">
    <property type="protein sequence ID" value="SMP14565.1"/>
    <property type="molecule type" value="Genomic_DNA"/>
</dbReference>
<keyword evidence="1" id="KW-0902">Two-component regulatory system</keyword>
<evidence type="ECO:0000259" key="3">
    <source>
        <dbReference type="PROSITE" id="PS50894"/>
    </source>
</evidence>
<dbReference type="Gene3D" id="1.20.120.160">
    <property type="entry name" value="HPT domain"/>
    <property type="match status" value="1"/>
</dbReference>
<sequence length="112" mass="12360">MFPDDHQDKFDRLRRHFMSGLPQREAEIEDYTATLLEHGPDRPALEGLHLAAHKLAGICATYGLHQLGHLAEKAEALLERGATQEPCEASMQDILVATDLLSEELGSVIDTA</sequence>
<protein>
    <submittedName>
        <fullName evidence="4">Hpt domain-containing protein</fullName>
    </submittedName>
</protein>